<keyword evidence="1" id="KW-0472">Membrane</keyword>
<feature type="transmembrane region" description="Helical" evidence="1">
    <location>
        <begin position="200"/>
        <end position="220"/>
    </location>
</feature>
<evidence type="ECO:0000313" key="2">
    <source>
        <dbReference type="EMBL" id="WLR42643.1"/>
    </source>
</evidence>
<dbReference type="RefSeq" id="WP_226542372.1">
    <property type="nucleotide sequence ID" value="NZ_CP129013.1"/>
</dbReference>
<dbReference type="SUPFAM" id="SSF158560">
    <property type="entry name" value="BH3980-like"/>
    <property type="match status" value="1"/>
</dbReference>
<dbReference type="EMBL" id="CP129013">
    <property type="protein sequence ID" value="WLR42643.1"/>
    <property type="molecule type" value="Genomic_DNA"/>
</dbReference>
<dbReference type="Proteomes" id="UP001197974">
    <property type="component" value="Chromosome"/>
</dbReference>
<dbReference type="PANTHER" id="PTHR41307:SF1">
    <property type="entry name" value="MEMBRANE PROTEIN"/>
    <property type="match status" value="1"/>
</dbReference>
<feature type="transmembrane region" description="Helical" evidence="1">
    <location>
        <begin position="139"/>
        <end position="160"/>
    </location>
</feature>
<protein>
    <submittedName>
        <fullName evidence="2">NADH dehydrogenase subunit</fullName>
    </submittedName>
</protein>
<accession>A0ABY9JVX0</accession>
<name>A0ABY9JVX0_9BACI</name>
<reference evidence="2 3" key="1">
    <citation type="submission" date="2023-06" db="EMBL/GenBank/DDBJ databases">
        <title>Five Gram-positive bacteria isolated from mangrove sediments in Shenzhen, Guangdong, China.</title>
        <authorList>
            <person name="Yu S."/>
            <person name="Zheng W."/>
            <person name="Huang Y."/>
        </authorList>
    </citation>
    <scope>NUCLEOTIDE SEQUENCE [LARGE SCALE GENOMIC DNA]</scope>
    <source>
        <strain evidence="2 3">SaN35-3</strain>
    </source>
</reference>
<proteinExistence type="predicted"/>
<evidence type="ECO:0000313" key="3">
    <source>
        <dbReference type="Proteomes" id="UP001197974"/>
    </source>
</evidence>
<keyword evidence="1" id="KW-0812">Transmembrane</keyword>
<keyword evidence="3" id="KW-1185">Reference proteome</keyword>
<feature type="transmembrane region" description="Helical" evidence="1">
    <location>
        <begin position="226"/>
        <end position="246"/>
    </location>
</feature>
<organism evidence="2 3">
    <name type="scientific">Bacillus carboniphilus</name>
    <dbReference type="NCBI Taxonomy" id="86663"/>
    <lineage>
        <taxon>Bacteria</taxon>
        <taxon>Bacillati</taxon>
        <taxon>Bacillota</taxon>
        <taxon>Bacilli</taxon>
        <taxon>Bacillales</taxon>
        <taxon>Bacillaceae</taxon>
        <taxon>Bacillus</taxon>
    </lineage>
</organism>
<evidence type="ECO:0000256" key="1">
    <source>
        <dbReference type="SAM" id="Phobius"/>
    </source>
</evidence>
<feature type="transmembrane region" description="Helical" evidence="1">
    <location>
        <begin position="175"/>
        <end position="193"/>
    </location>
</feature>
<feature type="transmembrane region" description="Helical" evidence="1">
    <location>
        <begin position="107"/>
        <end position="127"/>
    </location>
</feature>
<dbReference type="PANTHER" id="PTHR41307">
    <property type="entry name" value="MEMBRANE PROTEIN-RELATED"/>
    <property type="match status" value="1"/>
</dbReference>
<sequence>MLSTKSEQFLMELRMYLIQKGKKDEDINEIVEELEVHLTEAEKRGESVDDIIGKSRKQYIKSIEQELSTDKEGLLVLIPAFISAIIAFISLGPALKGEFKISQNMLIFGSLPLFLTIGLWTVTFFKGAPKTYPSTKKTLLLSFTLFLFTTGLWVGFFLWIKQQINTNYFVATTTQNYMIAAICILILILWSIYVKSKTTIFLVFILNIDVLLEMMIPPHINEDPQYITIVAIICVIITMIGIVYLYKKAKRDTDSMI</sequence>
<gene>
    <name evidence="2" type="ORF">LC087_18510</name>
</gene>
<feature type="transmembrane region" description="Helical" evidence="1">
    <location>
        <begin position="74"/>
        <end position="95"/>
    </location>
</feature>
<keyword evidence="1" id="KW-1133">Transmembrane helix</keyword>